<gene>
    <name evidence="1" type="ORF">D6C19_10675</name>
</gene>
<proteinExistence type="predicted"/>
<dbReference type="Proteomes" id="UP000289316">
    <property type="component" value="Unassembled WGS sequence"/>
</dbReference>
<sequence>MTEIIRGEYGYLKVNSNGYECYGGGTIQGICYKADPKYWLNQENFNKTPLNFPLYAGEYDLVDDEHSHFETKEMLIEAAKEYLYSEELEVSDDNIHRTIVVALLICDWQSCVAYIYNELDLREDI</sequence>
<dbReference type="EMBL" id="QZFR01000115">
    <property type="protein sequence ID" value="RXV64709.1"/>
    <property type="molecule type" value="Genomic_DNA"/>
</dbReference>
<dbReference type="RefSeq" id="WP_129303363.1">
    <property type="nucleotide sequence ID" value="NZ_QZFR01000115.1"/>
</dbReference>
<name>A0A4Q2A6A0_9LACO</name>
<protein>
    <submittedName>
        <fullName evidence="1">Uncharacterized protein</fullName>
    </submittedName>
</protein>
<evidence type="ECO:0000313" key="2">
    <source>
        <dbReference type="Proteomes" id="UP000289316"/>
    </source>
</evidence>
<organism evidence="1 2">
    <name type="scientific">Ligilactobacillus murinus</name>
    <dbReference type="NCBI Taxonomy" id="1622"/>
    <lineage>
        <taxon>Bacteria</taxon>
        <taxon>Bacillati</taxon>
        <taxon>Bacillota</taxon>
        <taxon>Bacilli</taxon>
        <taxon>Lactobacillales</taxon>
        <taxon>Lactobacillaceae</taxon>
        <taxon>Ligilactobacillus</taxon>
    </lineage>
</organism>
<dbReference type="AlphaFoldDB" id="A0A4Q2A6A0"/>
<accession>A0A4Q2A6A0</accession>
<reference evidence="1 2" key="1">
    <citation type="submission" date="2018-09" db="EMBL/GenBank/DDBJ databases">
        <title>Murine metabolic-syndrome-specific gut microbial biobank.</title>
        <authorList>
            <person name="Liu C."/>
        </authorList>
    </citation>
    <scope>NUCLEOTIDE SEQUENCE [LARGE SCALE GENOMIC DNA]</scope>
    <source>
        <strain evidence="1 2">C-30</strain>
    </source>
</reference>
<comment type="caution">
    <text evidence="1">The sequence shown here is derived from an EMBL/GenBank/DDBJ whole genome shotgun (WGS) entry which is preliminary data.</text>
</comment>
<evidence type="ECO:0000313" key="1">
    <source>
        <dbReference type="EMBL" id="RXV64709.1"/>
    </source>
</evidence>